<reference evidence="2 3" key="1">
    <citation type="submission" date="2021-06" db="EMBL/GenBank/DDBJ databases">
        <title>Caerostris darwini draft genome.</title>
        <authorList>
            <person name="Kono N."/>
            <person name="Arakawa K."/>
        </authorList>
    </citation>
    <scope>NUCLEOTIDE SEQUENCE [LARGE SCALE GENOMIC DNA]</scope>
</reference>
<dbReference type="EMBL" id="BPLQ01000920">
    <property type="protein sequence ID" value="GIX76431.1"/>
    <property type="molecule type" value="Genomic_DNA"/>
</dbReference>
<name>A0AAV4MWW8_9ARAC</name>
<protein>
    <submittedName>
        <fullName evidence="2">Uncharacterized protein</fullName>
    </submittedName>
</protein>
<organism evidence="2 3">
    <name type="scientific">Caerostris darwini</name>
    <dbReference type="NCBI Taxonomy" id="1538125"/>
    <lineage>
        <taxon>Eukaryota</taxon>
        <taxon>Metazoa</taxon>
        <taxon>Ecdysozoa</taxon>
        <taxon>Arthropoda</taxon>
        <taxon>Chelicerata</taxon>
        <taxon>Arachnida</taxon>
        <taxon>Araneae</taxon>
        <taxon>Araneomorphae</taxon>
        <taxon>Entelegynae</taxon>
        <taxon>Araneoidea</taxon>
        <taxon>Araneidae</taxon>
        <taxon>Caerostris</taxon>
    </lineage>
</organism>
<accession>A0AAV4MWW8</accession>
<comment type="caution">
    <text evidence="2">The sequence shown here is derived from an EMBL/GenBank/DDBJ whole genome shotgun (WGS) entry which is preliminary data.</text>
</comment>
<feature type="chain" id="PRO_5043663274" evidence="1">
    <location>
        <begin position="18"/>
        <end position="82"/>
    </location>
</feature>
<proteinExistence type="predicted"/>
<sequence>MKFIVVLLFAVLAVAAAQRRVRLVYPRFPVYAAQDETYAASLGGAPVGAYRRLRSAFTEDRAEDNPVFLDKLTKLFGDELEN</sequence>
<dbReference type="Proteomes" id="UP001054837">
    <property type="component" value="Unassembled WGS sequence"/>
</dbReference>
<evidence type="ECO:0000313" key="3">
    <source>
        <dbReference type="Proteomes" id="UP001054837"/>
    </source>
</evidence>
<evidence type="ECO:0000256" key="1">
    <source>
        <dbReference type="SAM" id="SignalP"/>
    </source>
</evidence>
<keyword evidence="1" id="KW-0732">Signal</keyword>
<keyword evidence="3" id="KW-1185">Reference proteome</keyword>
<evidence type="ECO:0000313" key="2">
    <source>
        <dbReference type="EMBL" id="GIX76431.1"/>
    </source>
</evidence>
<dbReference type="AlphaFoldDB" id="A0AAV4MWW8"/>
<feature type="signal peptide" evidence="1">
    <location>
        <begin position="1"/>
        <end position="17"/>
    </location>
</feature>
<gene>
    <name evidence="2" type="ORF">CDAR_419141</name>
</gene>